<dbReference type="Proteomes" id="UP000502165">
    <property type="component" value="Segment"/>
</dbReference>
<sequence>MESSVSVLSKSHNWAKDYIRTLVSLDSALQSLAIFLVFQYLLQMQFNFLPRLNSNFIIRKLHNLVHVIHLILIFVLFYSLDSFFAERRTSAQTFTLVIFSVLVIGLILYVLFYVTTSVLMFIRHRSFQLAFAGPRSFILDNRVYPVDCFSPVIVFYKIDANGFTEIRFGEHCLDAIPTKVTYKSLLNSISFTYHSTIPQGRSSVVVFKSNETNNHSI</sequence>
<evidence type="ECO:0000313" key="2">
    <source>
        <dbReference type="EMBL" id="AVM87349.1"/>
    </source>
</evidence>
<reference evidence="2" key="1">
    <citation type="journal article" date="2018" name="Nature">
        <title>The evolutionary history of vertebrate RNA viruses.</title>
        <authorList>
            <person name="Shi M."/>
            <person name="Lin X.D."/>
            <person name="Chen X."/>
            <person name="Tian J.H."/>
            <person name="Chen L.J."/>
            <person name="Li K."/>
            <person name="Wang W."/>
            <person name="Eden J.S."/>
            <person name="Shen J.J."/>
            <person name="Liu L."/>
            <person name="Holmes E.C."/>
            <person name="Zhang Y.Z."/>
        </authorList>
    </citation>
    <scope>NUCLEOTIDE SEQUENCE [LARGE SCALE GENOMIC DNA]</scope>
    <source>
        <strain evidence="2">LPSF30546</strain>
    </source>
</reference>
<evidence type="ECO:0008006" key="4">
    <source>
        <dbReference type="Google" id="ProtNLM"/>
    </source>
</evidence>
<organism evidence="2">
    <name type="scientific">Guangdong red-banded snake-Lycodon rufozonatus-torovirus LPSF30546</name>
    <dbReference type="NCBI Taxonomy" id="2847099"/>
    <lineage>
        <taxon>Viruses</taxon>
        <taxon>Riboviria</taxon>
        <taxon>Orthornavirae</taxon>
        <taxon>Pisuviricota</taxon>
        <taxon>Pisoniviricetes</taxon>
        <taxon>Nidovirales</taxon>
        <taxon>Tornidovirineae</taxon>
        <taxon>Tobaniviridae</taxon>
        <taxon>Serpentovirinae</taxon>
        <taxon>Lyctovirus</taxon>
        <taxon>Rebatovirus</taxon>
        <taxon>Lyctovirus lycodontis</taxon>
        <taxon>Lycodon tobanivirus 1</taxon>
    </lineage>
</organism>
<protein>
    <recommendedName>
        <fullName evidence="4">Matrix protein</fullName>
    </recommendedName>
</protein>
<accession>A0A2P1GNE8</accession>
<keyword evidence="1" id="KW-1133">Transmembrane helix</keyword>
<feature type="transmembrane region" description="Helical" evidence="1">
    <location>
        <begin position="96"/>
        <end position="122"/>
    </location>
</feature>
<feature type="transmembrane region" description="Helical" evidence="1">
    <location>
        <begin position="18"/>
        <end position="42"/>
    </location>
</feature>
<keyword evidence="1" id="KW-0812">Transmembrane</keyword>
<keyword evidence="1" id="KW-0472">Membrane</keyword>
<dbReference type="EMBL" id="MG600030">
    <property type="protein sequence ID" value="AVM87349.1"/>
    <property type="molecule type" value="Genomic_RNA"/>
</dbReference>
<name>A0A2P1GNE8_9NIDO</name>
<evidence type="ECO:0000256" key="1">
    <source>
        <dbReference type="SAM" id="Phobius"/>
    </source>
</evidence>
<keyword evidence="3" id="KW-1185">Reference proteome</keyword>
<proteinExistence type="predicted"/>
<evidence type="ECO:0000313" key="3">
    <source>
        <dbReference type="Proteomes" id="UP000502165"/>
    </source>
</evidence>
<feature type="transmembrane region" description="Helical" evidence="1">
    <location>
        <begin position="63"/>
        <end position="84"/>
    </location>
</feature>